<sequence>MTSPAATAETFAQTGPLADIKVVDLTRILAGPTAAQLLGDLGADVVKIERPGKGDDTRGWGPPFVKDADGNETAESAYYLCANRNKRSIAVDLSRPEGQEIIRRLVADADVVLENYKVGQLARYGLDYESLSQLNPKIVYCSITGFGQTGPYAPRAGYDFMIQGMGGIMSLTGFPDEDGGRPTKVGVGIADVMCGMYAANAIQAALHAREKTGKGQYIDLALFDTQISWLINQALAFLTSGEVPGRLGNAHPTVVPYETFAASDGDFIIAAGNDGQFRRLCEIAGRPELADDPRFATNRDRVVNRAELIPAINAFTRTRTAADWISALEVAGIPCGPINDLGEVFDHPQAVHRGAKVTMPHATSATGTVDLIGNPIKMSETPVSYRRAPPRLGEHTLEVLAGELGYSSEDIERLSSDGIVEIGT</sequence>
<dbReference type="Gene3D" id="3.40.50.10540">
    <property type="entry name" value="Crotonobetainyl-coa:carnitine coa-transferase, domain 1"/>
    <property type="match status" value="1"/>
</dbReference>
<reference evidence="2" key="1">
    <citation type="submission" date="2023-07" db="EMBL/GenBank/DDBJ databases">
        <title>Genomic Encyclopedia of Type Strains, Phase IV (KMG-IV): sequencing the most valuable type-strain genomes for metagenomic binning, comparative biology and taxonomic classification.</title>
        <authorList>
            <person name="Goeker M."/>
        </authorList>
    </citation>
    <scope>NUCLEOTIDE SEQUENCE</scope>
    <source>
        <strain evidence="2">DSM 21202</strain>
    </source>
</reference>
<dbReference type="SUPFAM" id="SSF89796">
    <property type="entry name" value="CoA-transferase family III (CaiB/BaiF)"/>
    <property type="match status" value="1"/>
</dbReference>
<protein>
    <submittedName>
        <fullName evidence="2">Crotonobetainyl-CoA:carnitine CoA-transferase CaiB-like acyl-CoA transferase</fullName>
    </submittedName>
</protein>
<dbReference type="InterPro" id="IPR023606">
    <property type="entry name" value="CoA-Trfase_III_dom_1_sf"/>
</dbReference>
<gene>
    <name evidence="2" type="ORF">J2S73_002444</name>
</gene>
<dbReference type="Proteomes" id="UP001229244">
    <property type="component" value="Unassembled WGS sequence"/>
</dbReference>
<dbReference type="Pfam" id="PF02515">
    <property type="entry name" value="CoA_transf_3"/>
    <property type="match status" value="1"/>
</dbReference>
<evidence type="ECO:0000256" key="1">
    <source>
        <dbReference type="ARBA" id="ARBA00022679"/>
    </source>
</evidence>
<accession>A0AAE4ATB1</accession>
<name>A0AAE4ATB1_9HYPH</name>
<dbReference type="EMBL" id="JAUSUL010000002">
    <property type="protein sequence ID" value="MDQ0315987.1"/>
    <property type="molecule type" value="Genomic_DNA"/>
</dbReference>
<dbReference type="PANTHER" id="PTHR48207">
    <property type="entry name" value="SUCCINATE--HYDROXYMETHYLGLUTARATE COA-TRANSFERASE"/>
    <property type="match status" value="1"/>
</dbReference>
<evidence type="ECO:0000313" key="2">
    <source>
        <dbReference type="EMBL" id="MDQ0315987.1"/>
    </source>
</evidence>
<dbReference type="PANTHER" id="PTHR48207:SF3">
    <property type="entry name" value="SUCCINATE--HYDROXYMETHYLGLUTARATE COA-TRANSFERASE"/>
    <property type="match status" value="1"/>
</dbReference>
<dbReference type="InterPro" id="IPR044855">
    <property type="entry name" value="CoA-Trfase_III_dom3_sf"/>
</dbReference>
<keyword evidence="1" id="KW-0808">Transferase</keyword>
<organism evidence="2 3">
    <name type="scientific">Amorphus orientalis</name>
    <dbReference type="NCBI Taxonomy" id="649198"/>
    <lineage>
        <taxon>Bacteria</taxon>
        <taxon>Pseudomonadati</taxon>
        <taxon>Pseudomonadota</taxon>
        <taxon>Alphaproteobacteria</taxon>
        <taxon>Hyphomicrobiales</taxon>
        <taxon>Amorphaceae</taxon>
        <taxon>Amorphus</taxon>
    </lineage>
</organism>
<dbReference type="InterPro" id="IPR050483">
    <property type="entry name" value="CoA-transferase_III_domain"/>
</dbReference>
<keyword evidence="3" id="KW-1185">Reference proteome</keyword>
<dbReference type="GO" id="GO:0008410">
    <property type="term" value="F:CoA-transferase activity"/>
    <property type="evidence" value="ECO:0007669"/>
    <property type="project" value="TreeGrafter"/>
</dbReference>
<dbReference type="AlphaFoldDB" id="A0AAE4ATB1"/>
<dbReference type="RefSeq" id="WP_306885814.1">
    <property type="nucleotide sequence ID" value="NZ_JAUSUL010000002.1"/>
</dbReference>
<dbReference type="InterPro" id="IPR003673">
    <property type="entry name" value="CoA-Trfase_fam_III"/>
</dbReference>
<dbReference type="Gene3D" id="3.30.1540.10">
    <property type="entry name" value="formyl-coa transferase, domain 3"/>
    <property type="match status" value="1"/>
</dbReference>
<comment type="caution">
    <text evidence="2">The sequence shown here is derived from an EMBL/GenBank/DDBJ whole genome shotgun (WGS) entry which is preliminary data.</text>
</comment>
<proteinExistence type="predicted"/>
<evidence type="ECO:0000313" key="3">
    <source>
        <dbReference type="Proteomes" id="UP001229244"/>
    </source>
</evidence>